<dbReference type="AlphaFoldDB" id="B3RM10"/>
<gene>
    <name evidence="10" type="ORF">TRIADDRAFT_52193</name>
</gene>
<dbReference type="Pfam" id="PF07714">
    <property type="entry name" value="PK_Tyr_Ser-Thr"/>
    <property type="match status" value="1"/>
</dbReference>
<dbReference type="Gene3D" id="2.60.40.2170">
    <property type="entry name" value="Wnt, WIF domain"/>
    <property type="match status" value="1"/>
</dbReference>
<keyword evidence="2 8" id="KW-0812">Transmembrane</keyword>
<dbReference type="EMBL" id="DS985241">
    <property type="protein sequence ID" value="EDV28881.1"/>
    <property type="molecule type" value="Genomic_DNA"/>
</dbReference>
<keyword evidence="6" id="KW-0675">Receptor</keyword>
<comment type="subcellular location">
    <subcellularLocation>
        <location evidence="1">Membrane</location>
        <topology evidence="1">Single-pass membrane protein</topology>
    </subcellularLocation>
</comment>
<dbReference type="Gene3D" id="3.30.200.20">
    <property type="entry name" value="Phosphorylase Kinase, domain 1"/>
    <property type="match status" value="1"/>
</dbReference>
<evidence type="ECO:0000313" key="10">
    <source>
        <dbReference type="EMBL" id="EDV28881.1"/>
    </source>
</evidence>
<evidence type="ECO:0000259" key="9">
    <source>
        <dbReference type="PROSITE" id="PS50011"/>
    </source>
</evidence>
<feature type="transmembrane region" description="Helical" evidence="8">
    <location>
        <begin position="171"/>
        <end position="195"/>
    </location>
</feature>
<dbReference type="GO" id="GO:0004714">
    <property type="term" value="F:transmembrane receptor protein tyrosine kinase activity"/>
    <property type="evidence" value="ECO:0000318"/>
    <property type="project" value="GO_Central"/>
</dbReference>
<dbReference type="PANTHER" id="PTHR24416">
    <property type="entry name" value="TYROSINE-PROTEIN KINASE RECEPTOR"/>
    <property type="match status" value="1"/>
</dbReference>
<dbReference type="Proteomes" id="UP000009022">
    <property type="component" value="Unassembled WGS sequence"/>
</dbReference>
<evidence type="ECO:0000256" key="1">
    <source>
        <dbReference type="ARBA" id="ARBA00004167"/>
    </source>
</evidence>
<evidence type="ECO:0000256" key="6">
    <source>
        <dbReference type="ARBA" id="ARBA00023170"/>
    </source>
</evidence>
<dbReference type="GO" id="GO:0010976">
    <property type="term" value="P:positive regulation of neuron projection development"/>
    <property type="evidence" value="ECO:0000318"/>
    <property type="project" value="GO_Central"/>
</dbReference>
<dbReference type="GO" id="GO:0043235">
    <property type="term" value="C:receptor complex"/>
    <property type="evidence" value="ECO:0000318"/>
    <property type="project" value="GO_Central"/>
</dbReference>
<keyword evidence="4 8" id="KW-1133">Transmembrane helix</keyword>
<organism evidence="10 11">
    <name type="scientific">Trichoplax adhaerens</name>
    <name type="common">Trichoplax reptans</name>
    <dbReference type="NCBI Taxonomy" id="10228"/>
    <lineage>
        <taxon>Eukaryota</taxon>
        <taxon>Metazoa</taxon>
        <taxon>Placozoa</taxon>
        <taxon>Uniplacotomia</taxon>
        <taxon>Trichoplacea</taxon>
        <taxon>Trichoplacidae</taxon>
        <taxon>Trichoplax</taxon>
    </lineage>
</organism>
<dbReference type="PhylomeDB" id="B3RM10"/>
<evidence type="ECO:0000313" key="11">
    <source>
        <dbReference type="Proteomes" id="UP000009022"/>
    </source>
</evidence>
<dbReference type="Gene3D" id="1.10.510.10">
    <property type="entry name" value="Transferase(Phosphotransferase) domain 1"/>
    <property type="match status" value="1"/>
</dbReference>
<keyword evidence="11" id="KW-1185">Reference proteome</keyword>
<dbReference type="KEGG" id="tad:TRIADDRAFT_52193"/>
<evidence type="ECO:0000256" key="7">
    <source>
        <dbReference type="ARBA" id="ARBA00023180"/>
    </source>
</evidence>
<accession>B3RM10</accession>
<protein>
    <recommendedName>
        <fullName evidence="9">Protein kinase domain-containing protein</fullName>
    </recommendedName>
</protein>
<dbReference type="STRING" id="10228.B3RM10"/>
<dbReference type="InterPro" id="IPR050122">
    <property type="entry name" value="RTK"/>
</dbReference>
<dbReference type="GO" id="GO:0005886">
    <property type="term" value="C:plasma membrane"/>
    <property type="evidence" value="ECO:0000318"/>
    <property type="project" value="GO_Central"/>
</dbReference>
<dbReference type="GO" id="GO:0051897">
    <property type="term" value="P:positive regulation of phosphatidylinositol 3-kinase/protein kinase B signal transduction"/>
    <property type="evidence" value="ECO:0000318"/>
    <property type="project" value="GO_Central"/>
</dbReference>
<dbReference type="OMA" id="WHITPEN"/>
<dbReference type="RefSeq" id="XP_002108083.1">
    <property type="nucleotide sequence ID" value="XM_002108047.1"/>
</dbReference>
<dbReference type="SUPFAM" id="SSF56112">
    <property type="entry name" value="Protein kinase-like (PK-like)"/>
    <property type="match status" value="1"/>
</dbReference>
<dbReference type="PRINTS" id="PR00109">
    <property type="entry name" value="TYRKINASE"/>
</dbReference>
<proteinExistence type="predicted"/>
<dbReference type="GeneID" id="6749298"/>
<reference evidence="10 11" key="1">
    <citation type="journal article" date="2008" name="Nature">
        <title>The Trichoplax genome and the nature of placozoans.</title>
        <authorList>
            <person name="Srivastava M."/>
            <person name="Begovic E."/>
            <person name="Chapman J."/>
            <person name="Putnam N.H."/>
            <person name="Hellsten U."/>
            <person name="Kawashima T."/>
            <person name="Kuo A."/>
            <person name="Mitros T."/>
            <person name="Salamov A."/>
            <person name="Carpenter M.L."/>
            <person name="Signorovitch A.Y."/>
            <person name="Moreno M.A."/>
            <person name="Kamm K."/>
            <person name="Grimwood J."/>
            <person name="Schmutz J."/>
            <person name="Shapiro H."/>
            <person name="Grigoriev I.V."/>
            <person name="Buss L.W."/>
            <person name="Schierwater B."/>
            <person name="Dellaporta S.L."/>
            <person name="Rokhsar D.S."/>
        </authorList>
    </citation>
    <scope>NUCLEOTIDE SEQUENCE [LARGE SCALE GENOMIC DNA]</scope>
    <source>
        <strain evidence="10 11">Grell-BS-1999</strain>
    </source>
</reference>
<dbReference type="HOGENOM" id="CLU_535692_0_0_1"/>
<dbReference type="PROSITE" id="PS50011">
    <property type="entry name" value="PROTEIN_KINASE_DOM"/>
    <property type="match status" value="1"/>
</dbReference>
<evidence type="ECO:0000256" key="2">
    <source>
        <dbReference type="ARBA" id="ARBA00022692"/>
    </source>
</evidence>
<dbReference type="InterPro" id="IPR000719">
    <property type="entry name" value="Prot_kinase_dom"/>
</dbReference>
<keyword evidence="7" id="KW-0325">Glycoprotein</keyword>
<dbReference type="GO" id="GO:0005524">
    <property type="term" value="F:ATP binding"/>
    <property type="evidence" value="ECO:0007669"/>
    <property type="project" value="InterPro"/>
</dbReference>
<evidence type="ECO:0000256" key="3">
    <source>
        <dbReference type="ARBA" id="ARBA00022729"/>
    </source>
</evidence>
<dbReference type="eggNOG" id="KOG1024">
    <property type="taxonomic scope" value="Eukaryota"/>
</dbReference>
<dbReference type="InParanoid" id="B3RM10"/>
<evidence type="ECO:0000256" key="4">
    <source>
        <dbReference type="ARBA" id="ARBA00022989"/>
    </source>
</evidence>
<evidence type="ECO:0000256" key="8">
    <source>
        <dbReference type="SAM" id="Phobius"/>
    </source>
</evidence>
<dbReference type="InterPro" id="IPR011009">
    <property type="entry name" value="Kinase-like_dom_sf"/>
</dbReference>
<feature type="domain" description="Protein kinase" evidence="9">
    <location>
        <begin position="232"/>
        <end position="509"/>
    </location>
</feature>
<dbReference type="PANTHER" id="PTHR24416:SF349">
    <property type="entry name" value="TYROSINE-PROTEIN KINASE RYK"/>
    <property type="match status" value="1"/>
</dbReference>
<dbReference type="CTD" id="6749298"/>
<dbReference type="InterPro" id="IPR001245">
    <property type="entry name" value="Ser-Thr/Tyr_kinase_cat_dom"/>
</dbReference>
<name>B3RM10_TRIAD</name>
<dbReference type="GO" id="GO:0007169">
    <property type="term" value="P:cell surface receptor protein tyrosine kinase signaling pathway"/>
    <property type="evidence" value="ECO:0000318"/>
    <property type="project" value="GO_Central"/>
</dbReference>
<evidence type="ECO:0000256" key="5">
    <source>
        <dbReference type="ARBA" id="ARBA00023136"/>
    </source>
</evidence>
<keyword evidence="3" id="KW-0732">Signal</keyword>
<keyword evidence="5 8" id="KW-0472">Membrane</keyword>
<sequence length="509" mass="58208">MMLPGILLKYGVSSYLFYIKDDQRQQQAINFISSVPHQIDRLSFRYHDPEKSFIDNNCIIRTKINIDSNRDYFPIENRFNQLQNISNRIETQSNDSSLVTISAGDSNSIVCHFDNTCDLTVVISCSKKISGKAVISIDIKFNSYTTLAIQNLHLIFLKHCQEQGDTITISYLGLNIITAAVVTFFIALLSISITINVQSAIRDHSYSHYSRHEQRNGEVDLPKEAFIKRKQFDIKSVLMTGKFSGVYNGILKMDTCETKPIFIKALEITKNTNASPERKHEKKFLEEGAKTYGLKDSNILAILGICVDDKHHKYCLYDGKNLRNLKSYLRGRTKAVTTLKLLEMAEQIAQGIRHLAIRGIIHKDVAVRNCWLVSTTNCKVKLGDKALADCLFSDDYVSVSQDRILPIRWMSVESLTSYKFDKNSDMWSFGVVMWELMTLCQTTPYKSVEDNDLCTHLRSGYRLERPPNCPEELYSIMLRCWTTPAKRRPSLSAIIEGIEKLGRLLKQYI</sequence>
<dbReference type="InterPro" id="IPR038677">
    <property type="entry name" value="WIF_sf"/>
</dbReference>
<dbReference type="OrthoDB" id="535945at2759"/>